<dbReference type="NCBIfam" id="NF005559">
    <property type="entry name" value="PRK07231.1"/>
    <property type="match status" value="1"/>
</dbReference>
<comment type="similarity">
    <text evidence="1">Belongs to the short-chain dehydrogenases/reductases (SDR) family.</text>
</comment>
<dbReference type="InterPro" id="IPR036291">
    <property type="entry name" value="NAD(P)-bd_dom_sf"/>
</dbReference>
<evidence type="ECO:0000256" key="2">
    <source>
        <dbReference type="ARBA" id="ARBA00023002"/>
    </source>
</evidence>
<reference evidence="4 5" key="1">
    <citation type="submission" date="2016-10" db="EMBL/GenBank/DDBJ databases">
        <authorList>
            <person name="de Groot N.N."/>
        </authorList>
    </citation>
    <scope>NUCLEOTIDE SEQUENCE [LARGE SCALE GENOMIC DNA]</scope>
    <source>
        <strain evidence="4 5">S5-249</strain>
    </source>
</reference>
<dbReference type="PRINTS" id="PR00080">
    <property type="entry name" value="SDRFAMILY"/>
</dbReference>
<dbReference type="Pfam" id="PF13561">
    <property type="entry name" value="adh_short_C2"/>
    <property type="match status" value="1"/>
</dbReference>
<evidence type="ECO:0000259" key="3">
    <source>
        <dbReference type="SMART" id="SM00822"/>
    </source>
</evidence>
<keyword evidence="5" id="KW-1185">Reference proteome</keyword>
<dbReference type="PANTHER" id="PTHR24321">
    <property type="entry name" value="DEHYDROGENASES, SHORT CHAIN"/>
    <property type="match status" value="1"/>
</dbReference>
<dbReference type="OrthoDB" id="9792355at2"/>
<dbReference type="SMART" id="SM00822">
    <property type="entry name" value="PKS_KR"/>
    <property type="match status" value="1"/>
</dbReference>
<dbReference type="GO" id="GO:0016491">
    <property type="term" value="F:oxidoreductase activity"/>
    <property type="evidence" value="ECO:0007669"/>
    <property type="project" value="UniProtKB-KW"/>
</dbReference>
<dbReference type="SUPFAM" id="SSF51735">
    <property type="entry name" value="NAD(P)-binding Rossmann-fold domains"/>
    <property type="match status" value="1"/>
</dbReference>
<evidence type="ECO:0000313" key="5">
    <source>
        <dbReference type="Proteomes" id="UP000198824"/>
    </source>
</evidence>
<organism evidence="4 5">
    <name type="scientific">Sphingomonas jatrophae</name>
    <dbReference type="NCBI Taxonomy" id="1166337"/>
    <lineage>
        <taxon>Bacteria</taxon>
        <taxon>Pseudomonadati</taxon>
        <taxon>Pseudomonadota</taxon>
        <taxon>Alphaproteobacteria</taxon>
        <taxon>Sphingomonadales</taxon>
        <taxon>Sphingomonadaceae</taxon>
        <taxon>Sphingomonas</taxon>
    </lineage>
</organism>
<keyword evidence="2" id="KW-0560">Oxidoreductase</keyword>
<sequence>MSGQYDGKVAFVTGAATGIGRETALAFAEAGARVAVVDWNAVAGEETCHAVAARGGEALFLRCDVAQTDQVADAVAKTVERFGRIDCAFNNAGVAARGVPVHEMSEADWDRTVGINLKGVWACLKYQCGQMLAQGGGAIVNTSSIMGVASGPGLAAYSGSKSGVIGLTKAVALDYARLGIRVNAVCPGGIGETGITSAAENLADMAALAQATPMGKLGEPRDIAEAVLWLCSPAAKFVTGQALVIDGGFTVW</sequence>
<dbReference type="AlphaFoldDB" id="A0A1I6KGI2"/>
<dbReference type="InterPro" id="IPR020904">
    <property type="entry name" value="Sc_DH/Rdtase_CS"/>
</dbReference>
<dbReference type="STRING" id="1166337.SAMN05192580_1711"/>
<evidence type="ECO:0000313" key="4">
    <source>
        <dbReference type="EMBL" id="SFR90264.1"/>
    </source>
</evidence>
<dbReference type="CDD" id="cd05233">
    <property type="entry name" value="SDR_c"/>
    <property type="match status" value="1"/>
</dbReference>
<dbReference type="EMBL" id="FOZG01000001">
    <property type="protein sequence ID" value="SFR90264.1"/>
    <property type="molecule type" value="Genomic_DNA"/>
</dbReference>
<dbReference type="InterPro" id="IPR002347">
    <property type="entry name" value="SDR_fam"/>
</dbReference>
<dbReference type="Proteomes" id="UP000198824">
    <property type="component" value="Unassembled WGS sequence"/>
</dbReference>
<proteinExistence type="inferred from homology"/>
<dbReference type="FunFam" id="3.40.50.720:FF:000084">
    <property type="entry name" value="Short-chain dehydrogenase reductase"/>
    <property type="match status" value="1"/>
</dbReference>
<gene>
    <name evidence="4" type="ORF">SAMN05192580_1711</name>
</gene>
<dbReference type="InterPro" id="IPR057326">
    <property type="entry name" value="KR_dom"/>
</dbReference>
<dbReference type="PROSITE" id="PS00061">
    <property type="entry name" value="ADH_SHORT"/>
    <property type="match status" value="1"/>
</dbReference>
<name>A0A1I6KGI2_9SPHN</name>
<protein>
    <submittedName>
        <fullName evidence="4">NAD(P)-dependent dehydrogenase, short-chain alcohol dehydrogenase family</fullName>
    </submittedName>
</protein>
<dbReference type="Gene3D" id="3.40.50.720">
    <property type="entry name" value="NAD(P)-binding Rossmann-like Domain"/>
    <property type="match status" value="1"/>
</dbReference>
<evidence type="ECO:0000256" key="1">
    <source>
        <dbReference type="ARBA" id="ARBA00006484"/>
    </source>
</evidence>
<accession>A0A1I6KGI2</accession>
<dbReference type="RefSeq" id="WP_093313252.1">
    <property type="nucleotide sequence ID" value="NZ_FOZG01000001.1"/>
</dbReference>
<dbReference type="PANTHER" id="PTHR24321:SF11">
    <property type="entry name" value="BLR0893 PROTEIN"/>
    <property type="match status" value="1"/>
</dbReference>
<feature type="domain" description="Ketoreductase" evidence="3">
    <location>
        <begin position="8"/>
        <end position="193"/>
    </location>
</feature>
<dbReference type="PRINTS" id="PR00081">
    <property type="entry name" value="GDHRDH"/>
</dbReference>